<dbReference type="Proteomes" id="UP000663181">
    <property type="component" value="Chromosome"/>
</dbReference>
<name>A0ABX7GWE2_9GAMM</name>
<dbReference type="RefSeq" id="WP_188798123.1">
    <property type="nucleotide sequence ID" value="NZ_BMIZ01000001.1"/>
</dbReference>
<accession>A0ABX7GWE2</accession>
<gene>
    <name evidence="1" type="ORF">ISN74_05455</name>
</gene>
<evidence type="ECO:0000313" key="2">
    <source>
        <dbReference type="Proteomes" id="UP000663181"/>
    </source>
</evidence>
<keyword evidence="2" id="KW-1185">Reference proteome</keyword>
<proteinExistence type="predicted"/>
<organism evidence="1 2">
    <name type="scientific">Dyella caseinilytica</name>
    <dbReference type="NCBI Taxonomy" id="1849581"/>
    <lineage>
        <taxon>Bacteria</taxon>
        <taxon>Pseudomonadati</taxon>
        <taxon>Pseudomonadota</taxon>
        <taxon>Gammaproteobacteria</taxon>
        <taxon>Lysobacterales</taxon>
        <taxon>Rhodanobacteraceae</taxon>
        <taxon>Dyella</taxon>
    </lineage>
</organism>
<dbReference type="EMBL" id="CP064030">
    <property type="protein sequence ID" value="QRN54802.1"/>
    <property type="molecule type" value="Genomic_DNA"/>
</dbReference>
<evidence type="ECO:0000313" key="1">
    <source>
        <dbReference type="EMBL" id="QRN54802.1"/>
    </source>
</evidence>
<protein>
    <submittedName>
        <fullName evidence="1">Uncharacterized protein</fullName>
    </submittedName>
</protein>
<sequence>MECLYEKGKQEARQAAMRGKIDRLPESVTQECMEVSVFSGMAWREDNWPPDGLRVITLSA</sequence>
<reference evidence="1 2" key="1">
    <citation type="submission" date="2020-10" db="EMBL/GenBank/DDBJ databases">
        <title>Phylogeny of dyella-like bacteria.</title>
        <authorList>
            <person name="Fu J."/>
        </authorList>
    </citation>
    <scope>NUCLEOTIDE SEQUENCE [LARGE SCALE GENOMIC DNA]</scope>
    <source>
        <strain evidence="1 2">DHOB09</strain>
    </source>
</reference>